<dbReference type="Gene3D" id="1.10.101.10">
    <property type="entry name" value="PGBD-like superfamily/PGBD"/>
    <property type="match status" value="1"/>
</dbReference>
<evidence type="ECO:0000256" key="1">
    <source>
        <dbReference type="ARBA" id="ARBA00004196"/>
    </source>
</evidence>
<sequence>MTDEATVEDRADPADRAPLEERRPRRRKRRGKRIAVAFVVVAAGAAAAATLGLGGGGSADGKKASALPPKTAEVTRQTLKDTQTADGELGFGLATSATSRLPGTLTTLPDSGSTITRGRALYEVDDKPVMLMYGPKPAYRALKPGIEGADVRQLERNLKALGYDGFTEDDEYTEDTAEAVREWQDDKGLEETGAVELGRVMFAPGAIRVESLEASEGDPTAPGRKVLSYTGTEKAVTVELEATDQRLAKKGAAVEVTLPDDSTVKGRIDEVSTVIQPGSGQDAEPQTKVEVVVELKDKKAQKAADAYALASVDVTFTAGTRKDVLTVPVAALLALQEGGFGVEVVKGATTTYVPVTTGLFAGGQVEISGNGIAEGTTVGMPK</sequence>
<keyword evidence="4" id="KW-0472">Membrane</keyword>
<keyword evidence="7" id="KW-1185">Reference proteome</keyword>
<dbReference type="SUPFAM" id="SSF47090">
    <property type="entry name" value="PGBD-like"/>
    <property type="match status" value="1"/>
</dbReference>
<evidence type="ECO:0000259" key="5">
    <source>
        <dbReference type="Pfam" id="PF01471"/>
    </source>
</evidence>
<protein>
    <submittedName>
        <fullName evidence="6">Peptidoglycan-binding protein</fullName>
    </submittedName>
</protein>
<dbReference type="InterPro" id="IPR036365">
    <property type="entry name" value="PGBD-like_sf"/>
</dbReference>
<dbReference type="InterPro" id="IPR002477">
    <property type="entry name" value="Peptidoglycan-bd-like"/>
</dbReference>
<feature type="transmembrane region" description="Helical" evidence="4">
    <location>
        <begin position="34"/>
        <end position="55"/>
    </location>
</feature>
<evidence type="ECO:0000256" key="2">
    <source>
        <dbReference type="ARBA" id="ARBA00023054"/>
    </source>
</evidence>
<comment type="subcellular location">
    <subcellularLocation>
        <location evidence="1">Cell envelope</location>
    </subcellularLocation>
</comment>
<dbReference type="RefSeq" id="WP_187243492.1">
    <property type="nucleotide sequence ID" value="NZ_BAAAOK010000009.1"/>
</dbReference>
<reference evidence="6 7" key="1">
    <citation type="submission" date="2020-06" db="EMBL/GenBank/DDBJ databases">
        <title>Actinomadura xiongansis sp. nov., isolated from soil of Baiyangdian.</title>
        <authorList>
            <person name="Zhang X."/>
        </authorList>
    </citation>
    <scope>NUCLEOTIDE SEQUENCE [LARGE SCALE GENOMIC DNA]</scope>
    <source>
        <strain evidence="6 7">HBUM206468</strain>
    </source>
</reference>
<gene>
    <name evidence="6" type="ORF">HKK74_13350</name>
</gene>
<feature type="region of interest" description="Disordered" evidence="3">
    <location>
        <begin position="1"/>
        <end position="30"/>
    </location>
</feature>
<proteinExistence type="predicted"/>
<evidence type="ECO:0000313" key="7">
    <source>
        <dbReference type="Proteomes" id="UP000805614"/>
    </source>
</evidence>
<keyword evidence="2" id="KW-0175">Coiled coil</keyword>
<comment type="caution">
    <text evidence="6">The sequence shown here is derived from an EMBL/GenBank/DDBJ whole genome shotgun (WGS) entry which is preliminary data.</text>
</comment>
<dbReference type="Pfam" id="PF01471">
    <property type="entry name" value="PG_binding_1"/>
    <property type="match status" value="1"/>
</dbReference>
<feature type="region of interest" description="Disordered" evidence="3">
    <location>
        <begin position="53"/>
        <end position="74"/>
    </location>
</feature>
<accession>A0ABR7LP22</accession>
<dbReference type="InterPro" id="IPR050465">
    <property type="entry name" value="UPF0194_transport"/>
</dbReference>
<name>A0ABR7LP22_9ACTN</name>
<dbReference type="EMBL" id="JABVEC010000008">
    <property type="protein sequence ID" value="MBC6466485.1"/>
    <property type="molecule type" value="Genomic_DNA"/>
</dbReference>
<evidence type="ECO:0000256" key="4">
    <source>
        <dbReference type="SAM" id="Phobius"/>
    </source>
</evidence>
<dbReference type="Proteomes" id="UP000805614">
    <property type="component" value="Unassembled WGS sequence"/>
</dbReference>
<feature type="domain" description="Peptidoglycan binding-like" evidence="5">
    <location>
        <begin position="148"/>
        <end position="195"/>
    </location>
</feature>
<dbReference type="InterPro" id="IPR036366">
    <property type="entry name" value="PGBDSf"/>
</dbReference>
<evidence type="ECO:0000256" key="3">
    <source>
        <dbReference type="SAM" id="MobiDB-lite"/>
    </source>
</evidence>
<evidence type="ECO:0000313" key="6">
    <source>
        <dbReference type="EMBL" id="MBC6466485.1"/>
    </source>
</evidence>
<dbReference type="PANTHER" id="PTHR32347">
    <property type="entry name" value="EFFLUX SYSTEM COMPONENT YKNX-RELATED"/>
    <property type="match status" value="1"/>
</dbReference>
<dbReference type="PANTHER" id="PTHR32347:SF27">
    <property type="entry name" value="RND EFFLUX PUMP MEMBRANE FUSION PROTEIN BARREL-SANDWICH DOMAIN-CONTAINING PROTEIN"/>
    <property type="match status" value="1"/>
</dbReference>
<dbReference type="Gene3D" id="2.40.420.20">
    <property type="match status" value="1"/>
</dbReference>
<organism evidence="6 7">
    <name type="scientific">Actinomadura alba</name>
    <dbReference type="NCBI Taxonomy" id="406431"/>
    <lineage>
        <taxon>Bacteria</taxon>
        <taxon>Bacillati</taxon>
        <taxon>Actinomycetota</taxon>
        <taxon>Actinomycetes</taxon>
        <taxon>Streptosporangiales</taxon>
        <taxon>Thermomonosporaceae</taxon>
        <taxon>Actinomadura</taxon>
    </lineage>
</organism>
<feature type="compositionally biased region" description="Basic and acidic residues" evidence="3">
    <location>
        <begin position="7"/>
        <end position="23"/>
    </location>
</feature>
<keyword evidence="4" id="KW-1133">Transmembrane helix</keyword>
<keyword evidence="4" id="KW-0812">Transmembrane</keyword>